<sequence>MNETIKPEAVLVETNGKVPAGAVTEARERIAALTRFTGRPILYARVVLGDSHSRIPEERCRARAVLDVNGYALHAEARAETMHGAIAGVQERLRSGLERLTGRHSRKHPQRSPRNGPAEVDEEARRPEVPV</sequence>
<proteinExistence type="predicted"/>
<feature type="compositionally biased region" description="Basic residues" evidence="1">
    <location>
        <begin position="102"/>
        <end position="111"/>
    </location>
</feature>
<accession>A0ABV6U7N6</accession>
<gene>
    <name evidence="2" type="ORF">ACFHYQ_19495</name>
</gene>
<comment type="caution">
    <text evidence="2">The sequence shown here is derived from an EMBL/GenBank/DDBJ whole genome shotgun (WGS) entry which is preliminary data.</text>
</comment>
<dbReference type="InterPro" id="IPR003489">
    <property type="entry name" value="RHF/RaiA"/>
</dbReference>
<dbReference type="SUPFAM" id="SSF69754">
    <property type="entry name" value="Ribosome binding protein Y (YfiA homologue)"/>
    <property type="match status" value="1"/>
</dbReference>
<evidence type="ECO:0000313" key="3">
    <source>
        <dbReference type="Proteomes" id="UP001589870"/>
    </source>
</evidence>
<name>A0ABV6U7N6_9ACTN</name>
<dbReference type="Gene3D" id="3.30.160.100">
    <property type="entry name" value="Ribosome hibernation promotion factor-like"/>
    <property type="match status" value="1"/>
</dbReference>
<dbReference type="RefSeq" id="WP_394302586.1">
    <property type="nucleotide sequence ID" value="NZ_JBHMQT010000043.1"/>
</dbReference>
<keyword evidence="3" id="KW-1185">Reference proteome</keyword>
<dbReference type="EMBL" id="JBHMQT010000043">
    <property type="protein sequence ID" value="MFC0864480.1"/>
    <property type="molecule type" value="Genomic_DNA"/>
</dbReference>
<feature type="region of interest" description="Disordered" evidence="1">
    <location>
        <begin position="95"/>
        <end position="131"/>
    </location>
</feature>
<evidence type="ECO:0000313" key="2">
    <source>
        <dbReference type="EMBL" id="MFC0864480.1"/>
    </source>
</evidence>
<dbReference type="Pfam" id="PF02482">
    <property type="entry name" value="Ribosomal_S30AE"/>
    <property type="match status" value="1"/>
</dbReference>
<dbReference type="Proteomes" id="UP001589870">
    <property type="component" value="Unassembled WGS sequence"/>
</dbReference>
<organism evidence="2 3">
    <name type="scientific">Sphaerimonospora cavernae</name>
    <dbReference type="NCBI Taxonomy" id="1740611"/>
    <lineage>
        <taxon>Bacteria</taxon>
        <taxon>Bacillati</taxon>
        <taxon>Actinomycetota</taxon>
        <taxon>Actinomycetes</taxon>
        <taxon>Streptosporangiales</taxon>
        <taxon>Streptosporangiaceae</taxon>
        <taxon>Sphaerimonospora</taxon>
    </lineage>
</organism>
<reference evidence="2 3" key="1">
    <citation type="submission" date="2024-09" db="EMBL/GenBank/DDBJ databases">
        <authorList>
            <person name="Sun Q."/>
            <person name="Mori K."/>
        </authorList>
    </citation>
    <scope>NUCLEOTIDE SEQUENCE [LARGE SCALE GENOMIC DNA]</scope>
    <source>
        <strain evidence="2 3">TBRC 1851</strain>
    </source>
</reference>
<protein>
    <submittedName>
        <fullName evidence="2">HPF/RaiA family ribosome-associated protein</fullName>
    </submittedName>
</protein>
<dbReference type="InterPro" id="IPR036567">
    <property type="entry name" value="RHF-like"/>
</dbReference>
<evidence type="ECO:0000256" key="1">
    <source>
        <dbReference type="SAM" id="MobiDB-lite"/>
    </source>
</evidence>